<dbReference type="FunCoup" id="A0A0L0HMZ2">
    <property type="interactions" value="178"/>
</dbReference>
<dbReference type="InParanoid" id="A0A0L0HMZ2"/>
<dbReference type="InterPro" id="IPR036224">
    <property type="entry name" value="GINS_bundle-like_dom_sf"/>
</dbReference>
<dbReference type="CDD" id="cd21693">
    <property type="entry name" value="GINS_B_Psf3"/>
    <property type="match status" value="1"/>
</dbReference>
<protein>
    <recommendedName>
        <fullName evidence="3 6">DNA replication complex GINS protein PSF3</fullName>
    </recommendedName>
</protein>
<dbReference type="OrthoDB" id="10251744at2759"/>
<dbReference type="CDD" id="cd11713">
    <property type="entry name" value="GINS_A_psf3"/>
    <property type="match status" value="1"/>
</dbReference>
<dbReference type="SUPFAM" id="SSF158573">
    <property type="entry name" value="GINS helical bundle-like"/>
    <property type="match status" value="1"/>
</dbReference>
<keyword evidence="4 6" id="KW-0235">DNA replication</keyword>
<keyword evidence="5 6" id="KW-0539">Nucleus</keyword>
<comment type="similarity">
    <text evidence="2 6">Belongs to the GINS3/PSF3 family.</text>
</comment>
<dbReference type="InterPro" id="IPR055221">
    <property type="entry name" value="PSF3_N"/>
</dbReference>
<accession>A0A0L0HMZ2</accession>
<comment type="subunit">
    <text evidence="6">Component of the GINS complex.</text>
</comment>
<dbReference type="PANTHER" id="PTHR22768">
    <property type="entry name" value="DNA REPLICATION COMPLEX GINS PROTEIN PSF3"/>
    <property type="match status" value="1"/>
</dbReference>
<evidence type="ECO:0000256" key="2">
    <source>
        <dbReference type="ARBA" id="ARBA00006343"/>
    </source>
</evidence>
<evidence type="ECO:0000256" key="1">
    <source>
        <dbReference type="ARBA" id="ARBA00004123"/>
    </source>
</evidence>
<keyword evidence="10" id="KW-1185">Reference proteome</keyword>
<dbReference type="AlphaFoldDB" id="A0A0L0HMZ2"/>
<comment type="subcellular location">
    <subcellularLocation>
        <location evidence="1 6">Nucleus</location>
    </subcellularLocation>
</comment>
<feature type="domain" description="GINS subunit" evidence="7">
    <location>
        <begin position="73"/>
        <end position="166"/>
    </location>
</feature>
<dbReference type="InterPro" id="IPR010492">
    <property type="entry name" value="GINS_Psf3"/>
</dbReference>
<evidence type="ECO:0000256" key="3">
    <source>
        <dbReference type="ARBA" id="ARBA00015140"/>
    </source>
</evidence>
<evidence type="ECO:0000256" key="5">
    <source>
        <dbReference type="ARBA" id="ARBA00023242"/>
    </source>
</evidence>
<proteinExistence type="inferred from homology"/>
<organism evidence="9 10">
    <name type="scientific">Spizellomyces punctatus (strain DAOM BR117)</name>
    <dbReference type="NCBI Taxonomy" id="645134"/>
    <lineage>
        <taxon>Eukaryota</taxon>
        <taxon>Fungi</taxon>
        <taxon>Fungi incertae sedis</taxon>
        <taxon>Chytridiomycota</taxon>
        <taxon>Chytridiomycota incertae sedis</taxon>
        <taxon>Chytridiomycetes</taxon>
        <taxon>Spizellomycetales</taxon>
        <taxon>Spizellomycetaceae</taxon>
        <taxon>Spizellomyces</taxon>
    </lineage>
</organism>
<dbReference type="SUPFAM" id="SSF160059">
    <property type="entry name" value="PriA/YqbF domain"/>
    <property type="match status" value="1"/>
</dbReference>
<dbReference type="RefSeq" id="XP_016610830.1">
    <property type="nucleotide sequence ID" value="XM_016750183.1"/>
</dbReference>
<dbReference type="Pfam" id="PF05916">
    <property type="entry name" value="Sld5"/>
    <property type="match status" value="1"/>
</dbReference>
<dbReference type="OMA" id="IYKEGWR"/>
<dbReference type="InterPro" id="IPR038437">
    <property type="entry name" value="GINS_Psf3_sf"/>
</dbReference>
<dbReference type="GO" id="GO:1902975">
    <property type="term" value="P:mitotic DNA replication initiation"/>
    <property type="evidence" value="ECO:0007669"/>
    <property type="project" value="TreeGrafter"/>
</dbReference>
<comment type="function">
    <text evidence="6">The GINS complex plays an essential role in the initiation of DNA replication.</text>
</comment>
<sequence length="186" mass="21532">MGDEYWDLDAILAEQQKLPSFFRMDVPGYGFLEGNLDVDLAANTRIELPYWLAEHLALNDYIDLELPKCFGHRVRNDLNASPTSVNLGSLCSYYYRFGVKIINLVVDAMLPDILADAFIARLPLIMDYTQTSRLRTDRSEFIYSLDETEKELYKTGHESVTAMAQWDQRKAVRIHTAEVLRRERTM</sequence>
<evidence type="ECO:0000259" key="7">
    <source>
        <dbReference type="Pfam" id="PF05916"/>
    </source>
</evidence>
<gene>
    <name evidence="9" type="ORF">SPPG_01872</name>
</gene>
<dbReference type="VEuPathDB" id="FungiDB:SPPG_01872"/>
<dbReference type="PANTHER" id="PTHR22768:SF0">
    <property type="entry name" value="DNA REPLICATION COMPLEX GINS PROTEIN PSF3"/>
    <property type="match status" value="1"/>
</dbReference>
<dbReference type="GeneID" id="27685506"/>
<name>A0A0L0HMZ2_SPIPD</name>
<dbReference type="InterPro" id="IPR021151">
    <property type="entry name" value="GINS_A"/>
</dbReference>
<evidence type="ECO:0000259" key="8">
    <source>
        <dbReference type="Pfam" id="PF22466"/>
    </source>
</evidence>
<dbReference type="EMBL" id="KQ257452">
    <property type="protein sequence ID" value="KND02791.1"/>
    <property type="molecule type" value="Genomic_DNA"/>
</dbReference>
<reference evidence="9 10" key="1">
    <citation type="submission" date="2009-08" db="EMBL/GenBank/DDBJ databases">
        <title>The Genome Sequence of Spizellomyces punctatus strain DAOM BR117.</title>
        <authorList>
            <consortium name="The Broad Institute Genome Sequencing Platform"/>
            <person name="Russ C."/>
            <person name="Cuomo C."/>
            <person name="Shea T."/>
            <person name="Young S.K."/>
            <person name="Zeng Q."/>
            <person name="Koehrsen M."/>
            <person name="Haas B."/>
            <person name="Borodovsky M."/>
            <person name="Guigo R."/>
            <person name="Alvarado L."/>
            <person name="Berlin A."/>
            <person name="Bochicchio J."/>
            <person name="Borenstein D."/>
            <person name="Chapman S."/>
            <person name="Chen Z."/>
            <person name="Engels R."/>
            <person name="Freedman E."/>
            <person name="Gellesch M."/>
            <person name="Goldberg J."/>
            <person name="Griggs A."/>
            <person name="Gujja S."/>
            <person name="Heiman D."/>
            <person name="Hepburn T."/>
            <person name="Howarth C."/>
            <person name="Jen D."/>
            <person name="Larson L."/>
            <person name="Lewis B."/>
            <person name="Mehta T."/>
            <person name="Park D."/>
            <person name="Pearson M."/>
            <person name="Roberts A."/>
            <person name="Saif S."/>
            <person name="Shenoy N."/>
            <person name="Sisk P."/>
            <person name="Stolte C."/>
            <person name="Sykes S."/>
            <person name="Thomson T."/>
            <person name="Walk T."/>
            <person name="White J."/>
            <person name="Yandava C."/>
            <person name="Burger G."/>
            <person name="Gray M.W."/>
            <person name="Holland P.W.H."/>
            <person name="King N."/>
            <person name="Lang F.B.F."/>
            <person name="Roger A.J."/>
            <person name="Ruiz-Trillo I."/>
            <person name="Lander E."/>
            <person name="Nusbaum C."/>
        </authorList>
    </citation>
    <scope>NUCLEOTIDE SEQUENCE [LARGE SCALE GENOMIC DNA]</scope>
    <source>
        <strain evidence="9 10">DAOM BR117</strain>
    </source>
</reference>
<dbReference type="eggNOG" id="KOG1106">
    <property type="taxonomic scope" value="Eukaryota"/>
</dbReference>
<evidence type="ECO:0000256" key="4">
    <source>
        <dbReference type="ARBA" id="ARBA00022705"/>
    </source>
</evidence>
<dbReference type="STRING" id="645134.A0A0L0HMZ2"/>
<evidence type="ECO:0000313" key="10">
    <source>
        <dbReference type="Proteomes" id="UP000053201"/>
    </source>
</evidence>
<dbReference type="Gene3D" id="1.20.58.2050">
    <property type="match status" value="1"/>
</dbReference>
<dbReference type="Pfam" id="PF22466">
    <property type="entry name" value="PSF3_N"/>
    <property type="match status" value="1"/>
</dbReference>
<feature type="domain" description="DNA replication complex GINS protein PSF3 N-terminal" evidence="8">
    <location>
        <begin position="6"/>
        <end position="57"/>
    </location>
</feature>
<evidence type="ECO:0000256" key="6">
    <source>
        <dbReference type="RuleBase" id="RU367161"/>
    </source>
</evidence>
<dbReference type="GO" id="GO:0000811">
    <property type="term" value="C:GINS complex"/>
    <property type="evidence" value="ECO:0007669"/>
    <property type="project" value="UniProtKB-UniRule"/>
</dbReference>
<dbReference type="Proteomes" id="UP000053201">
    <property type="component" value="Unassembled WGS sequence"/>
</dbReference>
<evidence type="ECO:0000313" key="9">
    <source>
        <dbReference type="EMBL" id="KND02791.1"/>
    </source>
</evidence>